<evidence type="ECO:0000256" key="1">
    <source>
        <dbReference type="ARBA" id="ARBA00022729"/>
    </source>
</evidence>
<dbReference type="PANTHER" id="PTHR30570">
    <property type="entry name" value="PERIPLASMIC PHOSPHATE BINDING COMPONENT OF PHOSPHATE ABC TRANSPORTER"/>
    <property type="match status" value="1"/>
</dbReference>
<name>A0A660LDL4_9ACTN</name>
<evidence type="ECO:0000313" key="3">
    <source>
        <dbReference type="EMBL" id="RKQ93147.1"/>
    </source>
</evidence>
<proteinExistence type="predicted"/>
<dbReference type="Gene3D" id="3.40.190.10">
    <property type="entry name" value="Periplasmic binding protein-like II"/>
    <property type="match status" value="2"/>
</dbReference>
<comment type="caution">
    <text evidence="3">The sequence shown here is derived from an EMBL/GenBank/DDBJ whole genome shotgun (WGS) entry which is preliminary data.</text>
</comment>
<dbReference type="AlphaFoldDB" id="A0A660LDL4"/>
<dbReference type="PANTHER" id="PTHR30570:SF1">
    <property type="entry name" value="PHOSPHATE-BINDING PROTEIN PSTS"/>
    <property type="match status" value="1"/>
</dbReference>
<keyword evidence="1" id="KW-0732">Signal</keyword>
<keyword evidence="4" id="KW-1185">Reference proteome</keyword>
<dbReference type="RefSeq" id="WP_121251001.1">
    <property type="nucleotide sequence ID" value="NZ_RBIL01000001.1"/>
</dbReference>
<gene>
    <name evidence="3" type="ORF">C8N24_3007</name>
</gene>
<protein>
    <submittedName>
        <fullName evidence="3">Phosphate ABC transporter substrate-binding protein (PhoT family)</fullName>
    </submittedName>
</protein>
<dbReference type="SUPFAM" id="SSF53850">
    <property type="entry name" value="Periplasmic binding protein-like II"/>
    <property type="match status" value="1"/>
</dbReference>
<dbReference type="EMBL" id="RBIL01000001">
    <property type="protein sequence ID" value="RKQ93147.1"/>
    <property type="molecule type" value="Genomic_DNA"/>
</dbReference>
<reference evidence="3 4" key="1">
    <citation type="submission" date="2018-10" db="EMBL/GenBank/DDBJ databases">
        <title>Genomic Encyclopedia of Archaeal and Bacterial Type Strains, Phase II (KMG-II): from individual species to whole genera.</title>
        <authorList>
            <person name="Goeker M."/>
        </authorList>
    </citation>
    <scope>NUCLEOTIDE SEQUENCE [LARGE SCALE GENOMIC DNA]</scope>
    <source>
        <strain evidence="3 4">DSM 14954</strain>
    </source>
</reference>
<dbReference type="InterPro" id="IPR050811">
    <property type="entry name" value="Phosphate_ABC_transporter"/>
</dbReference>
<feature type="domain" description="PBP" evidence="2">
    <location>
        <begin position="48"/>
        <end position="279"/>
    </location>
</feature>
<dbReference type="Proteomes" id="UP000278962">
    <property type="component" value="Unassembled WGS sequence"/>
</dbReference>
<organism evidence="3 4">
    <name type="scientific">Solirubrobacter pauli</name>
    <dbReference type="NCBI Taxonomy" id="166793"/>
    <lineage>
        <taxon>Bacteria</taxon>
        <taxon>Bacillati</taxon>
        <taxon>Actinomycetota</taxon>
        <taxon>Thermoleophilia</taxon>
        <taxon>Solirubrobacterales</taxon>
        <taxon>Solirubrobacteraceae</taxon>
        <taxon>Solirubrobacter</taxon>
    </lineage>
</organism>
<evidence type="ECO:0000313" key="4">
    <source>
        <dbReference type="Proteomes" id="UP000278962"/>
    </source>
</evidence>
<dbReference type="Pfam" id="PF12849">
    <property type="entry name" value="PBP_like_2"/>
    <property type="match status" value="1"/>
</dbReference>
<accession>A0A660LDL4</accession>
<sequence length="293" mass="30278">MGRLTRSRGAAAEHAAASGGAPRAVLKRARRLLGPAAVAALLLTPPPATGAARTITMSGASPAQAVVADLAYFYRREHADAPRFSLVGGGTGTGIADAARGIVDAGLSGRALTAGDPPGLTFTPLALSAICLVTNPANRVPNLTHAQVQALAAGTISTWAEVPGAAGTAPIARVAFDVTSAARNVFLTTFVDLSTPLAPATTFTASAQVRDFVAATPAAFGYVDLEFARRLHAVPYEGIACTRATLKDGRYPARRTLGFVTRGKPRPALARFLRWIATDATAKRVVRSRYVAP</sequence>
<dbReference type="OrthoDB" id="9790048at2"/>
<dbReference type="InterPro" id="IPR024370">
    <property type="entry name" value="PBP_domain"/>
</dbReference>
<evidence type="ECO:0000259" key="2">
    <source>
        <dbReference type="Pfam" id="PF12849"/>
    </source>
</evidence>